<comment type="caution">
    <text evidence="10">The sequence shown here is derived from an EMBL/GenBank/DDBJ whole genome shotgun (WGS) entry which is preliminary data.</text>
</comment>
<reference evidence="11" key="1">
    <citation type="journal article" date="2019" name="Int. J. Syst. Evol. Microbiol.">
        <title>The Global Catalogue of Microorganisms (GCM) 10K type strain sequencing project: providing services to taxonomists for standard genome sequencing and annotation.</title>
        <authorList>
            <consortium name="The Broad Institute Genomics Platform"/>
            <consortium name="The Broad Institute Genome Sequencing Center for Infectious Disease"/>
            <person name="Wu L."/>
            <person name="Ma J."/>
        </authorList>
    </citation>
    <scope>NUCLEOTIDE SEQUENCE [LARGE SCALE GENOMIC DNA]</scope>
    <source>
        <strain evidence="11">KCTC 15012</strain>
    </source>
</reference>
<evidence type="ECO:0000313" key="10">
    <source>
        <dbReference type="EMBL" id="MFD2234870.1"/>
    </source>
</evidence>
<dbReference type="SMART" id="SM00448">
    <property type="entry name" value="REC"/>
    <property type="match status" value="1"/>
</dbReference>
<dbReference type="InterPro" id="IPR000673">
    <property type="entry name" value="Sig_transdc_resp-reg_Me-estase"/>
</dbReference>
<evidence type="ECO:0000256" key="6">
    <source>
        <dbReference type="PROSITE-ProRule" id="PRU00050"/>
    </source>
</evidence>
<keyword evidence="5 7" id="KW-0597">Phosphoprotein</keyword>
<keyword evidence="10" id="KW-0489">Methyltransferase</keyword>
<dbReference type="PROSITE" id="PS50110">
    <property type="entry name" value="RESPONSE_REGULATORY"/>
    <property type="match status" value="1"/>
</dbReference>
<comment type="catalytic activity">
    <reaction evidence="5">
        <text>L-glutaminyl-[protein] + H2O = L-glutamyl-[protein] + NH4(+)</text>
        <dbReference type="Rhea" id="RHEA:16441"/>
        <dbReference type="Rhea" id="RHEA-COMP:10207"/>
        <dbReference type="Rhea" id="RHEA-COMP:10208"/>
        <dbReference type="ChEBI" id="CHEBI:15377"/>
        <dbReference type="ChEBI" id="CHEBI:28938"/>
        <dbReference type="ChEBI" id="CHEBI:29973"/>
        <dbReference type="ChEBI" id="CHEBI:30011"/>
        <dbReference type="EC" id="3.5.1.44"/>
    </reaction>
</comment>
<dbReference type="GO" id="GO:0008168">
    <property type="term" value="F:methyltransferase activity"/>
    <property type="evidence" value="ECO:0007669"/>
    <property type="project" value="UniProtKB-KW"/>
</dbReference>
<feature type="active site" evidence="5 6">
    <location>
        <position position="179"/>
    </location>
</feature>
<dbReference type="PROSITE" id="PS50122">
    <property type="entry name" value="CHEB"/>
    <property type="match status" value="1"/>
</dbReference>
<dbReference type="InterPro" id="IPR001789">
    <property type="entry name" value="Sig_transdc_resp-reg_receiver"/>
</dbReference>
<comment type="similarity">
    <text evidence="5">Belongs to the CheB family.</text>
</comment>
<evidence type="ECO:0000313" key="11">
    <source>
        <dbReference type="Proteomes" id="UP001597296"/>
    </source>
</evidence>
<dbReference type="GO" id="GO:0008984">
    <property type="term" value="F:protein-glutamate methylesterase activity"/>
    <property type="evidence" value="ECO:0007669"/>
    <property type="project" value="UniProtKB-EC"/>
</dbReference>
<evidence type="ECO:0000256" key="4">
    <source>
        <dbReference type="ARBA" id="ARBA00048267"/>
    </source>
</evidence>
<dbReference type="SUPFAM" id="SSF52172">
    <property type="entry name" value="CheY-like"/>
    <property type="match status" value="1"/>
</dbReference>
<comment type="function">
    <text evidence="5">Involved in chemotaxis. Part of a chemotaxis signal transduction system that modulates chemotaxis in response to various stimuli. Catalyzes the demethylation of specific methylglutamate residues introduced into the chemoreceptors (methyl-accepting chemotaxis proteins or MCP) by CheR. Also mediates the irreversible deamidation of specific glutamine residues to glutamic acid.</text>
</comment>
<evidence type="ECO:0000256" key="7">
    <source>
        <dbReference type="PROSITE-ProRule" id="PRU00169"/>
    </source>
</evidence>
<dbReference type="EC" id="3.1.1.61" evidence="5"/>
<dbReference type="Pfam" id="PF01339">
    <property type="entry name" value="CheB_methylest"/>
    <property type="match status" value="1"/>
</dbReference>
<feature type="active site" evidence="5 6">
    <location>
        <position position="206"/>
    </location>
</feature>
<evidence type="ECO:0000256" key="1">
    <source>
        <dbReference type="ARBA" id="ARBA00022490"/>
    </source>
</evidence>
<feature type="domain" description="CheB-type methylesterase" evidence="9">
    <location>
        <begin position="167"/>
        <end position="361"/>
    </location>
</feature>
<dbReference type="HAMAP" id="MF_00099">
    <property type="entry name" value="CheB_chemtxs"/>
    <property type="match status" value="1"/>
</dbReference>
<dbReference type="InterPro" id="IPR035909">
    <property type="entry name" value="CheB_C"/>
</dbReference>
<name>A0ABW5CCG2_9PROT</name>
<evidence type="ECO:0000259" key="8">
    <source>
        <dbReference type="PROSITE" id="PS50110"/>
    </source>
</evidence>
<dbReference type="Pfam" id="PF00072">
    <property type="entry name" value="Response_reg"/>
    <property type="match status" value="1"/>
</dbReference>
<dbReference type="PANTHER" id="PTHR42872:SF6">
    <property type="entry name" value="PROTEIN-GLUTAMATE METHYLESTERASE_PROTEIN-GLUTAMINE GLUTAMINASE"/>
    <property type="match status" value="1"/>
</dbReference>
<dbReference type="PIRSF" id="PIRSF000876">
    <property type="entry name" value="RR_chemtxs_CheB"/>
    <property type="match status" value="1"/>
</dbReference>
<dbReference type="RefSeq" id="WP_377317516.1">
    <property type="nucleotide sequence ID" value="NZ_JBHUIY010000029.1"/>
</dbReference>
<keyword evidence="2 5" id="KW-0145">Chemotaxis</keyword>
<feature type="domain" description="Response regulatory" evidence="8">
    <location>
        <begin position="3"/>
        <end position="118"/>
    </location>
</feature>
<keyword evidence="11" id="KW-1185">Reference proteome</keyword>
<dbReference type="PANTHER" id="PTHR42872">
    <property type="entry name" value="PROTEIN-GLUTAMATE METHYLESTERASE/PROTEIN-GLUTAMINE GLUTAMINASE"/>
    <property type="match status" value="1"/>
</dbReference>
<dbReference type="NCBIfam" id="NF001965">
    <property type="entry name" value="PRK00742.1"/>
    <property type="match status" value="1"/>
</dbReference>
<dbReference type="GO" id="GO:0032259">
    <property type="term" value="P:methylation"/>
    <property type="evidence" value="ECO:0007669"/>
    <property type="project" value="UniProtKB-KW"/>
</dbReference>
<keyword evidence="1 5" id="KW-0963">Cytoplasm</keyword>
<evidence type="ECO:0000256" key="3">
    <source>
        <dbReference type="ARBA" id="ARBA00022801"/>
    </source>
</evidence>
<dbReference type="InterPro" id="IPR008248">
    <property type="entry name" value="CheB-like"/>
</dbReference>
<keyword evidence="3 5" id="KW-0378">Hydrolase</keyword>
<dbReference type="Gene3D" id="3.40.50.180">
    <property type="entry name" value="Methylesterase CheB, C-terminal domain"/>
    <property type="match status" value="1"/>
</dbReference>
<evidence type="ECO:0000256" key="5">
    <source>
        <dbReference type="HAMAP-Rule" id="MF_00099"/>
    </source>
</evidence>
<dbReference type="SUPFAM" id="SSF52738">
    <property type="entry name" value="Methylesterase CheB, C-terminal domain"/>
    <property type="match status" value="1"/>
</dbReference>
<accession>A0ABW5CCG2</accession>
<dbReference type="EMBL" id="JBHUIY010000029">
    <property type="protein sequence ID" value="MFD2234870.1"/>
    <property type="molecule type" value="Genomic_DNA"/>
</dbReference>
<evidence type="ECO:0000259" key="9">
    <source>
        <dbReference type="PROSITE" id="PS50122"/>
    </source>
</evidence>
<proteinExistence type="inferred from homology"/>
<sequence>MPRVLIVDDSALMRRHLREVLESEGHEVMLARNGAEALAALVEFDPDVITLDINMPEMDGLTCLSRIMATRPKPVVMVSSLTERGAEVTFEALALGAVDFIHKPDGTISLNVGRIEREIRDKVAAAARARIRRSIGLSGRVRSLGASRDPRREGGREGRAATLAALPPGEIGAVLIGVSTGGPGTLEEILPRLPEGFPWPVLVAQHMPGSFTSVFARRLDAICRMTVVEAAGQMPLEPGVIYIAKGDADLVIGRRLSRPVINPLPAGGQYLWHPSVSRLVESAMQALPPERLIGVLLTGMGDDGAQAMAELHRRGGRTIAQDEESCVIFGMPGELVKRGGASLVLPAGRIGAQLCEWLPPAGETRRGTRQA</sequence>
<protein>
    <recommendedName>
        <fullName evidence="5">Protein-glutamate methylesterase/protein-glutamine glutaminase</fullName>
        <ecNumber evidence="5">3.1.1.61</ecNumber>
        <ecNumber evidence="5">3.5.1.44</ecNumber>
    </recommendedName>
</protein>
<evidence type="ECO:0000256" key="2">
    <source>
        <dbReference type="ARBA" id="ARBA00022500"/>
    </source>
</evidence>
<comment type="PTM">
    <text evidence="5">Phosphorylated by CheA. Phosphorylation of the N-terminal regulatory domain activates the methylesterase activity.</text>
</comment>
<feature type="active site" evidence="5 6">
    <location>
        <position position="303"/>
    </location>
</feature>
<feature type="modified residue" description="4-aspartylphosphate" evidence="5 7">
    <location>
        <position position="52"/>
    </location>
</feature>
<dbReference type="Proteomes" id="UP001597296">
    <property type="component" value="Unassembled WGS sequence"/>
</dbReference>
<dbReference type="CDD" id="cd17541">
    <property type="entry name" value="REC_CheB-like"/>
    <property type="match status" value="1"/>
</dbReference>
<comment type="catalytic activity">
    <reaction evidence="4 5">
        <text>[protein]-L-glutamate 5-O-methyl ester + H2O = L-glutamyl-[protein] + methanol + H(+)</text>
        <dbReference type="Rhea" id="RHEA:23236"/>
        <dbReference type="Rhea" id="RHEA-COMP:10208"/>
        <dbReference type="Rhea" id="RHEA-COMP:10311"/>
        <dbReference type="ChEBI" id="CHEBI:15377"/>
        <dbReference type="ChEBI" id="CHEBI:15378"/>
        <dbReference type="ChEBI" id="CHEBI:17790"/>
        <dbReference type="ChEBI" id="CHEBI:29973"/>
        <dbReference type="ChEBI" id="CHEBI:82795"/>
        <dbReference type="EC" id="3.1.1.61"/>
    </reaction>
</comment>
<dbReference type="CDD" id="cd16432">
    <property type="entry name" value="CheB_Rec"/>
    <property type="match status" value="1"/>
</dbReference>
<dbReference type="InterPro" id="IPR011006">
    <property type="entry name" value="CheY-like_superfamily"/>
</dbReference>
<dbReference type="EC" id="3.5.1.44" evidence="5"/>
<dbReference type="Gene3D" id="3.40.50.2300">
    <property type="match status" value="1"/>
</dbReference>
<organism evidence="10 11">
    <name type="scientific">Phaeospirillum tilakii</name>
    <dbReference type="NCBI Taxonomy" id="741673"/>
    <lineage>
        <taxon>Bacteria</taxon>
        <taxon>Pseudomonadati</taxon>
        <taxon>Pseudomonadota</taxon>
        <taxon>Alphaproteobacteria</taxon>
        <taxon>Rhodospirillales</taxon>
        <taxon>Rhodospirillaceae</taxon>
        <taxon>Phaeospirillum</taxon>
    </lineage>
</organism>
<keyword evidence="10" id="KW-0808">Transferase</keyword>
<gene>
    <name evidence="5 10" type="primary">cheB</name>
    <name evidence="10" type="ORF">ACFSNB_13740</name>
</gene>
<comment type="domain">
    <text evidence="5">Contains a C-terminal catalytic domain, and an N-terminal region which modulates catalytic activity.</text>
</comment>
<comment type="subcellular location">
    <subcellularLocation>
        <location evidence="5">Cytoplasm</location>
    </subcellularLocation>
</comment>